<dbReference type="Pfam" id="PF04998">
    <property type="entry name" value="RNA_pol_Rpb1_5"/>
    <property type="match status" value="1"/>
</dbReference>
<keyword evidence="4 7" id="KW-0479">Metal-binding</keyword>
<dbReference type="EC" id="2.7.7.6" evidence="7"/>
<dbReference type="InterPro" id="IPR045867">
    <property type="entry name" value="DNA-dir_RpoC_beta_prime"/>
</dbReference>
<dbReference type="Gene3D" id="1.10.40.90">
    <property type="match status" value="1"/>
</dbReference>
<dbReference type="EMBL" id="AP011644">
    <property type="protein sequence ID" value="BAL52973.1"/>
    <property type="molecule type" value="Genomic_DNA"/>
</dbReference>
<evidence type="ECO:0000256" key="3">
    <source>
        <dbReference type="ARBA" id="ARBA00022695"/>
    </source>
</evidence>
<feature type="binding site" evidence="7">
    <location>
        <position position="75"/>
    </location>
    <ligand>
        <name>Zn(2+)</name>
        <dbReference type="ChEBI" id="CHEBI:29105"/>
        <label>1</label>
    </ligand>
</feature>
<dbReference type="InterPro" id="IPR038120">
    <property type="entry name" value="Rpb1_funnel_sf"/>
</dbReference>
<dbReference type="CDD" id="cd01609">
    <property type="entry name" value="RNAP_beta'_N"/>
    <property type="match status" value="1"/>
</dbReference>
<dbReference type="Gene3D" id="2.40.50.100">
    <property type="match status" value="4"/>
</dbReference>
<feature type="binding site" evidence="7">
    <location>
        <position position="1060"/>
    </location>
    <ligand>
        <name>Zn(2+)</name>
        <dbReference type="ChEBI" id="CHEBI:29105"/>
        <label>2</label>
    </ligand>
</feature>
<dbReference type="GO" id="GO:0000287">
    <property type="term" value="F:magnesium ion binding"/>
    <property type="evidence" value="ECO:0007669"/>
    <property type="project" value="UniProtKB-UniRule"/>
</dbReference>
<dbReference type="InterPro" id="IPR006592">
    <property type="entry name" value="RNA_pol_N"/>
</dbReference>
<keyword evidence="7" id="KW-0862">Zinc</keyword>
<dbReference type="Gene3D" id="4.10.860.120">
    <property type="entry name" value="RNA polymerase II, clamp domain"/>
    <property type="match status" value="1"/>
</dbReference>
<feature type="binding site" evidence="7">
    <location>
        <position position="60"/>
    </location>
    <ligand>
        <name>Zn(2+)</name>
        <dbReference type="ChEBI" id="CHEBI:29105"/>
        <label>1</label>
    </ligand>
</feature>
<dbReference type="Gene3D" id="2.40.40.20">
    <property type="match status" value="1"/>
</dbReference>
<dbReference type="Pfam" id="PF05000">
    <property type="entry name" value="RNA_pol_Rpb1_4"/>
    <property type="match status" value="1"/>
</dbReference>
<dbReference type="Gene3D" id="1.10.274.100">
    <property type="entry name" value="RNA polymerase Rpb1, domain 3"/>
    <property type="match status" value="2"/>
</dbReference>
<evidence type="ECO:0000256" key="2">
    <source>
        <dbReference type="ARBA" id="ARBA00022679"/>
    </source>
</evidence>
<name>H5S9Y7_9BACT</name>
<evidence type="ECO:0000256" key="4">
    <source>
        <dbReference type="ARBA" id="ARBA00022723"/>
    </source>
</evidence>
<dbReference type="Gene3D" id="1.10.1790.20">
    <property type="match status" value="2"/>
</dbReference>
<dbReference type="InterPro" id="IPR007066">
    <property type="entry name" value="RNA_pol_Rpb1_3"/>
</dbReference>
<comment type="catalytic activity">
    <reaction evidence="6 7 8">
        <text>RNA(n) + a ribonucleoside 5'-triphosphate = RNA(n+1) + diphosphate</text>
        <dbReference type="Rhea" id="RHEA:21248"/>
        <dbReference type="Rhea" id="RHEA-COMP:14527"/>
        <dbReference type="Rhea" id="RHEA-COMP:17342"/>
        <dbReference type="ChEBI" id="CHEBI:33019"/>
        <dbReference type="ChEBI" id="CHEBI:61557"/>
        <dbReference type="ChEBI" id="CHEBI:140395"/>
        <dbReference type="EC" id="2.7.7.6"/>
    </reaction>
</comment>
<feature type="binding site" evidence="7">
    <location>
        <position position="62"/>
    </location>
    <ligand>
        <name>Zn(2+)</name>
        <dbReference type="ChEBI" id="CHEBI:29105"/>
        <label>1</label>
    </ligand>
</feature>
<dbReference type="HAMAP" id="MF_01322">
    <property type="entry name" value="RNApol_bact_RpoC"/>
    <property type="match status" value="1"/>
</dbReference>
<dbReference type="SUPFAM" id="SSF64484">
    <property type="entry name" value="beta and beta-prime subunits of DNA dependent RNA-polymerase"/>
    <property type="match status" value="1"/>
</dbReference>
<keyword evidence="3 7" id="KW-0548">Nucleotidyltransferase</keyword>
<keyword evidence="2 7" id="KW-0808">Transferase</keyword>
<dbReference type="Pfam" id="PF00623">
    <property type="entry name" value="RNA_pol_Rpb1_2"/>
    <property type="match status" value="2"/>
</dbReference>
<comment type="similarity">
    <text evidence="7 8">Belongs to the RNA polymerase beta' chain family.</text>
</comment>
<accession>H5S9Y7</accession>
<feature type="binding site" evidence="7">
    <location>
        <position position="598"/>
    </location>
    <ligand>
        <name>Mg(2+)</name>
        <dbReference type="ChEBI" id="CHEBI:18420"/>
    </ligand>
</feature>
<evidence type="ECO:0000256" key="1">
    <source>
        <dbReference type="ARBA" id="ARBA00022478"/>
    </source>
</evidence>
<feature type="compositionally biased region" description="Low complexity" evidence="9">
    <location>
        <begin position="1641"/>
        <end position="1662"/>
    </location>
</feature>
<reference evidence="11" key="1">
    <citation type="journal article" date="2005" name="Environ. Microbiol.">
        <title>Genetic and functional properties of uncultivated thermophilic crenarchaeotes from a subsurface gold mine as revealed by analysis of genome fragments.</title>
        <authorList>
            <person name="Nunoura T."/>
            <person name="Hirayama H."/>
            <person name="Takami H."/>
            <person name="Oida H."/>
            <person name="Nishi S."/>
            <person name="Shimamura S."/>
            <person name="Suzuki Y."/>
            <person name="Inagaki F."/>
            <person name="Takai K."/>
            <person name="Nealson K.H."/>
            <person name="Horikoshi K."/>
        </authorList>
    </citation>
    <scope>NUCLEOTIDE SEQUENCE</scope>
</reference>
<dbReference type="PANTHER" id="PTHR19376">
    <property type="entry name" value="DNA-DIRECTED RNA POLYMERASE"/>
    <property type="match status" value="1"/>
</dbReference>
<evidence type="ECO:0000313" key="11">
    <source>
        <dbReference type="EMBL" id="BAL52973.1"/>
    </source>
</evidence>
<feature type="binding site" evidence="7">
    <location>
        <position position="78"/>
    </location>
    <ligand>
        <name>Zn(2+)</name>
        <dbReference type="ChEBI" id="CHEBI:29105"/>
        <label>1</label>
    </ligand>
</feature>
<evidence type="ECO:0000256" key="8">
    <source>
        <dbReference type="RuleBase" id="RU004279"/>
    </source>
</evidence>
<keyword evidence="1 7" id="KW-0240">DNA-directed RNA polymerase</keyword>
<dbReference type="GO" id="GO:0008270">
    <property type="term" value="F:zinc ion binding"/>
    <property type="evidence" value="ECO:0007669"/>
    <property type="project" value="UniProtKB-UniRule"/>
</dbReference>
<reference evidence="11" key="2">
    <citation type="journal article" date="2012" name="PLoS ONE">
        <title>A Deeply Branching Thermophilic Bacterium with an Ancient Acetyl-CoA Pathway Dominates a Subsurface Ecosystem.</title>
        <authorList>
            <person name="Takami H."/>
            <person name="Noguchi H."/>
            <person name="Takaki Y."/>
            <person name="Uchiyama I."/>
            <person name="Toyoda A."/>
            <person name="Nishi S."/>
            <person name="Chee G.-J."/>
            <person name="Arai W."/>
            <person name="Nunoura T."/>
            <person name="Itoh T."/>
            <person name="Hattori M."/>
            <person name="Takai K."/>
        </authorList>
    </citation>
    <scope>NUCLEOTIDE SEQUENCE</scope>
</reference>
<dbReference type="Pfam" id="PF04997">
    <property type="entry name" value="RNA_pol_Rpb1_1"/>
    <property type="match status" value="2"/>
</dbReference>
<dbReference type="InterPro" id="IPR000722">
    <property type="entry name" value="RNA_pol_asu"/>
</dbReference>
<dbReference type="GO" id="GO:0003677">
    <property type="term" value="F:DNA binding"/>
    <property type="evidence" value="ECO:0007669"/>
    <property type="project" value="UniProtKB-UniRule"/>
</dbReference>
<protein>
    <recommendedName>
        <fullName evidence="7">DNA-directed RNA polymerase subunit beta'</fullName>
        <shortName evidence="7">RNAP subunit beta'</shortName>
        <ecNumber evidence="7">2.7.7.6</ecNumber>
    </recommendedName>
    <alternativeName>
        <fullName evidence="7">RNA polymerase subunit beta'</fullName>
    </alternativeName>
    <alternativeName>
        <fullName evidence="7">Transcriptase subunit beta'</fullName>
    </alternativeName>
</protein>
<evidence type="ECO:0000256" key="5">
    <source>
        <dbReference type="ARBA" id="ARBA00023163"/>
    </source>
</evidence>
<dbReference type="SMART" id="SM00663">
    <property type="entry name" value="RPOLA_N"/>
    <property type="match status" value="1"/>
</dbReference>
<dbReference type="InterPro" id="IPR044893">
    <property type="entry name" value="RNA_pol_Rpb1_clamp_domain"/>
</dbReference>
<feature type="binding site" evidence="7">
    <location>
        <position position="922"/>
    </location>
    <ligand>
        <name>Zn(2+)</name>
        <dbReference type="ChEBI" id="CHEBI:29105"/>
        <label>2</label>
    </ligand>
</feature>
<dbReference type="InterPro" id="IPR007081">
    <property type="entry name" value="RNA_pol_Rpb1_5"/>
</dbReference>
<dbReference type="GO" id="GO:0006351">
    <property type="term" value="P:DNA-templated transcription"/>
    <property type="evidence" value="ECO:0007669"/>
    <property type="project" value="UniProtKB-UniRule"/>
</dbReference>
<organism evidence="11">
    <name type="scientific">uncultured Acetothermia bacterium</name>
    <dbReference type="NCBI Taxonomy" id="236499"/>
    <lineage>
        <taxon>Bacteria</taxon>
        <taxon>Candidatus Bipolaricaulota</taxon>
        <taxon>environmental samples</taxon>
    </lineage>
</organism>
<evidence type="ECO:0000256" key="7">
    <source>
        <dbReference type="HAMAP-Rule" id="MF_01322"/>
    </source>
</evidence>
<evidence type="ECO:0000256" key="9">
    <source>
        <dbReference type="SAM" id="MobiDB-lite"/>
    </source>
</evidence>
<comment type="function">
    <text evidence="7 8">DNA-dependent RNA polymerase catalyzes the transcription of DNA into RNA using the four ribonucleoside triphosphates as substrates.</text>
</comment>
<evidence type="ECO:0000256" key="6">
    <source>
        <dbReference type="ARBA" id="ARBA00048552"/>
    </source>
</evidence>
<feature type="binding site" evidence="7">
    <location>
        <position position="596"/>
    </location>
    <ligand>
        <name>Mg(2+)</name>
        <dbReference type="ChEBI" id="CHEBI:18420"/>
    </ligand>
</feature>
<proteinExistence type="inferred from homology"/>
<dbReference type="GO" id="GO:0003899">
    <property type="term" value="F:DNA-directed RNA polymerase activity"/>
    <property type="evidence" value="ECO:0007669"/>
    <property type="project" value="UniProtKB-UniRule"/>
</dbReference>
<evidence type="ECO:0000259" key="10">
    <source>
        <dbReference type="SMART" id="SM00663"/>
    </source>
</evidence>
<comment type="cofactor">
    <cofactor evidence="7">
        <name>Mg(2+)</name>
        <dbReference type="ChEBI" id="CHEBI:18420"/>
    </cofactor>
    <text evidence="7">Binds 1 Mg(2+) ion per subunit.</text>
</comment>
<dbReference type="Pfam" id="PF04983">
    <property type="entry name" value="RNA_pol_Rpb1_3"/>
    <property type="match status" value="1"/>
</dbReference>
<sequence length="1662" mass="184652">MYSGDDIAKLRIGLASPEEIKSWSRGEVTESETINYRTHKAERGGLFAEEIFGPENDYECACQKYRGRKYEGITCEKCGVLVTSSDVRRSNMAHVELASPVVHFWYLKGISSPLSTLLGIKRATLKKIAYYETTPLEEEMYIVTQSSSSDFSKGDIIYGTQLRILGEKKKFTAERLYALENDFEISAEGDGKVSFEKIKLDNGEEIKLIKLSNATKAFPVPLSAEMLVQSGEKIQAGQPLARLLKEEYLAETTFNFLKSVYPDLKGKKVVESVDSLVYLVTSVKSPSVPLKVGDRLWELEKSAYEKLYPGQFEAETGAAGIKGVLANLDLAALEAELHQQIAQEPTEGRRKRLLKRLEIVQQVRRSGNQPQNMVLDVIPILPPELRPIVQLEGGKFATTDLNDLYRRIINRNNRLKKLLEMGAPEVILRNERRMLQEAVDALIHNEKKDNPILGRDNRPLKSLSERIAGKHGRLRRNLLGKRVDYSGRAVIVVNPRLKLHQCGLPKKMALELFKPFILSRLGVTAISNFDDVKNKALSGEMPEVWDILEQLVKEHPVLLNRAPTLHRLGIQGFEPILVDGESIQIHPFVCRPYNADFDGDMMAVHLPLGKEPIQETREIMLSTKNILSPANGKPLSIPTQDAIFAYYYLSLLDPEGRGKGKYFASIAEAERAYEEKIISLHAPIKIRIDGKIIETTLGRALLNSIFPPDLRDYTKVFDSDAINDLIMECYFRHGLDRTVQLLDDLKEIGFSWATRSGLTISVRDCLIPQEKDAILQAARERVAKINERYERGLVTDEERKTKIIEVWMETVDKVADATMKNLAKHPFNPIYMIVESGARGSATQVKQLAGMRGPMSDPSGRIIEMPVISNFREGLNVIEYFISTHGGRKGTADTALKTADSGYLTRRLVDATEELIVKEEDCGTTEGIEIDPLYYTKPHEVMETIEERIYGRVLAHDIVFLGETLMKRGEIFDREKARYFGNLTADVATSDRAFYEKVVGAKAAQDIRDPNTNFVVVSQDETITRALAEKLRALKVETVRVRPLIVIRSPMRCTVRRGICQQCYGYDLSTHKLVELGTAVGVIAAQSIGEPGTQLTMKTFHTGGVAGIDITQGLPRAEELFEARKAVRSSQGEIAPISGIVIDLTQSAETGRPVAVLHGDEKRIRLPKALCLPIDTNTAIPLGQILQHSSPRRGTVRIIETEKLTKLYILDEGDTVYTLPQGVKPLVSSGQKVSPETLLAEPFHEEPLISTVDGVVEEIVENDERALIIKEKETGNRVRYKLPYGARRSVNVGDKIVKGEQLSTASKPIELRARTAGVAIVTANQIILYQPHEGKEFTLTEDVTVLKADGDWVEAGEPLFALTLLSDELVHIDAIKSVDGDLVEISYHHEATVELTNPPTVKVGDKVQKGELLSKGVISPHRLLSIAGVDKTRTYLLEEIHKVYKSQGVDINDKHIELVIRQMLNNVRIIDPGDSQFLPNELVLLEEFQAETKRLLEENRQIRLQREALLGLTLAEPITDKTGAVIAPKGSTVTSELIRAALRAGVMHCVLERGKEKVTQRIAEKRLPNGERVLLRISKAALETKSWLSAASFQRTTTVLAEAALKGAVDRLESLKPAVIVSKRIPAGTGFKRPAPPSAQPAPAATATAAAPATDGASTPTP</sequence>
<feature type="binding site" evidence="7">
    <location>
        <position position="1063"/>
    </location>
    <ligand>
        <name>Zn(2+)</name>
        <dbReference type="ChEBI" id="CHEBI:29105"/>
        <label>2</label>
    </ligand>
</feature>
<gene>
    <name evidence="7" type="primary">rpoC</name>
    <name evidence="11" type="ORF">HGMM_F03H09C32</name>
</gene>
<dbReference type="CDD" id="cd02655">
    <property type="entry name" value="RNAP_beta'_C"/>
    <property type="match status" value="1"/>
</dbReference>
<feature type="domain" description="RNA polymerase N-terminal" evidence="10">
    <location>
        <begin position="371"/>
        <end position="650"/>
    </location>
</feature>
<keyword evidence="5 7" id="KW-0804">Transcription</keyword>
<feature type="region of interest" description="Disordered" evidence="9">
    <location>
        <begin position="1626"/>
        <end position="1662"/>
    </location>
</feature>
<dbReference type="Gene3D" id="1.10.132.30">
    <property type="match status" value="1"/>
</dbReference>
<feature type="binding site" evidence="7">
    <location>
        <position position="1053"/>
    </location>
    <ligand>
        <name>Zn(2+)</name>
        <dbReference type="ChEBI" id="CHEBI:29105"/>
        <label>2</label>
    </ligand>
</feature>
<dbReference type="InterPro" id="IPR007083">
    <property type="entry name" value="RNA_pol_Rpb1_4"/>
</dbReference>
<dbReference type="Gene3D" id="1.10.150.390">
    <property type="match status" value="1"/>
</dbReference>
<comment type="subunit">
    <text evidence="7">The RNAP catalytic core consists of 2 alpha, 1 beta, 1 beta' and 1 omega subunit. When a sigma factor is associated with the core the holoenzyme is formed, which can initiate transcription.</text>
</comment>
<dbReference type="InterPro" id="IPR042102">
    <property type="entry name" value="RNA_pol_Rpb1_3_sf"/>
</dbReference>
<dbReference type="PANTHER" id="PTHR19376:SF54">
    <property type="entry name" value="DNA-DIRECTED RNA POLYMERASE SUBUNIT BETA"/>
    <property type="match status" value="1"/>
</dbReference>
<dbReference type="InterPro" id="IPR007080">
    <property type="entry name" value="RNA_pol_Rpb1_1"/>
</dbReference>
<dbReference type="NCBIfam" id="TIGR02386">
    <property type="entry name" value="rpoC_TIGR"/>
    <property type="match status" value="1"/>
</dbReference>
<dbReference type="InterPro" id="IPR012754">
    <property type="entry name" value="DNA-dir_RpoC_beta_prime_bact"/>
</dbReference>
<feature type="binding site" evidence="7">
    <location>
        <position position="600"/>
    </location>
    <ligand>
        <name>Mg(2+)</name>
        <dbReference type="ChEBI" id="CHEBI:18420"/>
    </ligand>
</feature>
<comment type="cofactor">
    <cofactor evidence="7">
        <name>Zn(2+)</name>
        <dbReference type="ChEBI" id="CHEBI:29105"/>
    </cofactor>
    <text evidence="7">Binds 2 Zn(2+) ions per subunit.</text>
</comment>
<dbReference type="GO" id="GO:0000428">
    <property type="term" value="C:DNA-directed RNA polymerase complex"/>
    <property type="evidence" value="ECO:0007669"/>
    <property type="project" value="UniProtKB-KW"/>
</dbReference>
<keyword evidence="7" id="KW-0460">Magnesium</keyword>